<dbReference type="OrthoDB" id="683938at2759"/>
<comment type="caution">
    <text evidence="1">The sequence shown here is derived from an EMBL/GenBank/DDBJ whole genome shotgun (WGS) entry which is preliminary data.</text>
</comment>
<accession>A0A835ALE8</accession>
<sequence>MLFIFRSSVGTLILLYFTLSMGKMTVGQADGQ</sequence>
<evidence type="ECO:0000313" key="2">
    <source>
        <dbReference type="Proteomes" id="UP000636709"/>
    </source>
</evidence>
<dbReference type="EMBL" id="JACEFO010002359">
    <property type="protein sequence ID" value="KAF8663940.1"/>
    <property type="molecule type" value="Genomic_DNA"/>
</dbReference>
<gene>
    <name evidence="1" type="ORF">HU200_055283</name>
</gene>
<keyword evidence="2" id="KW-1185">Reference proteome</keyword>
<dbReference type="AlphaFoldDB" id="A0A835ALE8"/>
<dbReference type="Proteomes" id="UP000636709">
    <property type="component" value="Unassembled WGS sequence"/>
</dbReference>
<proteinExistence type="predicted"/>
<evidence type="ECO:0000313" key="1">
    <source>
        <dbReference type="EMBL" id="KAF8663940.1"/>
    </source>
</evidence>
<organism evidence="1 2">
    <name type="scientific">Digitaria exilis</name>
    <dbReference type="NCBI Taxonomy" id="1010633"/>
    <lineage>
        <taxon>Eukaryota</taxon>
        <taxon>Viridiplantae</taxon>
        <taxon>Streptophyta</taxon>
        <taxon>Embryophyta</taxon>
        <taxon>Tracheophyta</taxon>
        <taxon>Spermatophyta</taxon>
        <taxon>Magnoliopsida</taxon>
        <taxon>Liliopsida</taxon>
        <taxon>Poales</taxon>
        <taxon>Poaceae</taxon>
        <taxon>PACMAD clade</taxon>
        <taxon>Panicoideae</taxon>
        <taxon>Panicodae</taxon>
        <taxon>Paniceae</taxon>
        <taxon>Anthephorinae</taxon>
        <taxon>Digitaria</taxon>
    </lineage>
</organism>
<reference evidence="1" key="1">
    <citation type="submission" date="2020-07" db="EMBL/GenBank/DDBJ databases">
        <title>Genome sequence and genetic diversity analysis of an under-domesticated orphan crop, white fonio (Digitaria exilis).</title>
        <authorList>
            <person name="Bennetzen J.L."/>
            <person name="Chen S."/>
            <person name="Ma X."/>
            <person name="Wang X."/>
            <person name="Yssel A.E.J."/>
            <person name="Chaluvadi S.R."/>
            <person name="Johnson M."/>
            <person name="Gangashetty P."/>
            <person name="Hamidou F."/>
            <person name="Sanogo M.D."/>
            <person name="Zwaenepoel A."/>
            <person name="Wallace J."/>
            <person name="Van De Peer Y."/>
            <person name="Van Deynze A."/>
        </authorList>
    </citation>
    <scope>NUCLEOTIDE SEQUENCE</scope>
    <source>
        <tissue evidence="1">Leaves</tissue>
    </source>
</reference>
<name>A0A835ALE8_9POAL</name>
<protein>
    <submittedName>
        <fullName evidence="1">Uncharacterized protein</fullName>
    </submittedName>
</protein>